<feature type="non-terminal residue" evidence="1">
    <location>
        <position position="189"/>
    </location>
</feature>
<comment type="caution">
    <text evidence="1">The sequence shown here is derived from an EMBL/GenBank/DDBJ whole genome shotgun (WGS) entry which is preliminary data.</text>
</comment>
<reference evidence="1" key="1">
    <citation type="submission" date="2021-06" db="EMBL/GenBank/DDBJ databases">
        <authorList>
            <person name="Kallberg Y."/>
            <person name="Tangrot J."/>
            <person name="Rosling A."/>
        </authorList>
    </citation>
    <scope>NUCLEOTIDE SEQUENCE</scope>
    <source>
        <strain evidence="1">MA461A</strain>
    </source>
</reference>
<protein>
    <submittedName>
        <fullName evidence="1">20887_t:CDS:1</fullName>
    </submittedName>
</protein>
<name>A0ACA9Q237_9GLOM</name>
<proteinExistence type="predicted"/>
<keyword evidence="2" id="KW-1185">Reference proteome</keyword>
<dbReference type="Proteomes" id="UP000789920">
    <property type="component" value="Unassembled WGS sequence"/>
</dbReference>
<dbReference type="EMBL" id="CAJVQC010024235">
    <property type="protein sequence ID" value="CAG8725706.1"/>
    <property type="molecule type" value="Genomic_DNA"/>
</dbReference>
<accession>A0ACA9Q237</accession>
<organism evidence="1 2">
    <name type="scientific">Racocetra persica</name>
    <dbReference type="NCBI Taxonomy" id="160502"/>
    <lineage>
        <taxon>Eukaryota</taxon>
        <taxon>Fungi</taxon>
        <taxon>Fungi incertae sedis</taxon>
        <taxon>Mucoromycota</taxon>
        <taxon>Glomeromycotina</taxon>
        <taxon>Glomeromycetes</taxon>
        <taxon>Diversisporales</taxon>
        <taxon>Gigasporaceae</taxon>
        <taxon>Racocetra</taxon>
    </lineage>
</organism>
<sequence>MFPDYSFVERAVIESWIWLWFFHRIWSTDKFKTLEWKRLKNFELKSFMTLLMFIMLPMQAILDGVCTAVKYEEGLVPVSFAGSCSNHENIVSSNTLLVPKPYKCWSPTNLLLKSITDYAFCVIFAFQTGTLFLIQSFWSYMANQWGGKPFMNSWEFRIYIAWGLISIILFPGTTWLIGHLKPPSYNVIE</sequence>
<evidence type="ECO:0000313" key="2">
    <source>
        <dbReference type="Proteomes" id="UP000789920"/>
    </source>
</evidence>
<gene>
    <name evidence="1" type="ORF">RPERSI_LOCUS11676</name>
</gene>
<evidence type="ECO:0000313" key="1">
    <source>
        <dbReference type="EMBL" id="CAG8725706.1"/>
    </source>
</evidence>